<keyword evidence="1" id="KW-0560">Oxidoreductase</keyword>
<evidence type="ECO:0000259" key="2">
    <source>
        <dbReference type="SMART" id="SM00829"/>
    </source>
</evidence>
<dbReference type="InterPro" id="IPR045010">
    <property type="entry name" value="MDR_fam"/>
</dbReference>
<dbReference type="InterPro" id="IPR011032">
    <property type="entry name" value="GroES-like_sf"/>
</dbReference>
<dbReference type="Pfam" id="PF16884">
    <property type="entry name" value="ADH_N_2"/>
    <property type="match status" value="1"/>
</dbReference>
<dbReference type="GO" id="GO:0016628">
    <property type="term" value="F:oxidoreductase activity, acting on the CH-CH group of donors, NAD or NADP as acceptor"/>
    <property type="evidence" value="ECO:0007669"/>
    <property type="project" value="InterPro"/>
</dbReference>
<evidence type="ECO:0000256" key="1">
    <source>
        <dbReference type="ARBA" id="ARBA00023002"/>
    </source>
</evidence>
<dbReference type="PANTHER" id="PTHR43205:SF7">
    <property type="entry name" value="PROSTAGLANDIN REDUCTASE 1"/>
    <property type="match status" value="1"/>
</dbReference>
<dbReference type="Proteomes" id="UP000248021">
    <property type="component" value="Unassembled WGS sequence"/>
</dbReference>
<dbReference type="CDD" id="cd05288">
    <property type="entry name" value="PGDH"/>
    <property type="match status" value="1"/>
</dbReference>
<proteinExistence type="predicted"/>
<dbReference type="InterPro" id="IPR041694">
    <property type="entry name" value="ADH_N_2"/>
</dbReference>
<dbReference type="Pfam" id="PF00107">
    <property type="entry name" value="ADH_zinc_N"/>
    <property type="match status" value="1"/>
</dbReference>
<dbReference type="InterPro" id="IPR013149">
    <property type="entry name" value="ADH-like_C"/>
</dbReference>
<protein>
    <recommendedName>
        <fullName evidence="2">Enoyl reductase (ER) domain-containing protein</fullName>
    </recommendedName>
</protein>
<dbReference type="Gene3D" id="3.90.180.10">
    <property type="entry name" value="Medium-chain alcohol dehydrogenases, catalytic domain"/>
    <property type="match status" value="1"/>
</dbReference>
<dbReference type="InterPro" id="IPR036291">
    <property type="entry name" value="NAD(P)-bd_dom_sf"/>
</dbReference>
<organism evidence="3 4">
    <name type="scientific">Chelatococcus asaccharovorans</name>
    <dbReference type="NCBI Taxonomy" id="28210"/>
    <lineage>
        <taxon>Bacteria</taxon>
        <taxon>Pseudomonadati</taxon>
        <taxon>Pseudomonadota</taxon>
        <taxon>Alphaproteobacteria</taxon>
        <taxon>Hyphomicrobiales</taxon>
        <taxon>Chelatococcaceae</taxon>
        <taxon>Chelatococcus</taxon>
    </lineage>
</organism>
<dbReference type="SUPFAM" id="SSF50129">
    <property type="entry name" value="GroES-like"/>
    <property type="match status" value="1"/>
</dbReference>
<gene>
    <name evidence="3" type="ORF">C7450_12413</name>
</gene>
<dbReference type="FunFam" id="3.40.50.720:FF:000121">
    <property type="entry name" value="Prostaglandin reductase 2"/>
    <property type="match status" value="1"/>
</dbReference>
<evidence type="ECO:0000313" key="3">
    <source>
        <dbReference type="EMBL" id="PXW50692.1"/>
    </source>
</evidence>
<dbReference type="SUPFAM" id="SSF51735">
    <property type="entry name" value="NAD(P)-binding Rossmann-fold domains"/>
    <property type="match status" value="1"/>
</dbReference>
<dbReference type="AlphaFoldDB" id="A0A2V3TS09"/>
<evidence type="ECO:0000313" key="4">
    <source>
        <dbReference type="Proteomes" id="UP000248021"/>
    </source>
</evidence>
<keyword evidence="4" id="KW-1185">Reference proteome</keyword>
<feature type="domain" description="Enoyl reductase (ER)" evidence="2">
    <location>
        <begin position="30"/>
        <end position="340"/>
    </location>
</feature>
<name>A0A2V3TS09_9HYPH</name>
<dbReference type="EMBL" id="QJJK01000024">
    <property type="protein sequence ID" value="PXW50692.1"/>
    <property type="molecule type" value="Genomic_DNA"/>
</dbReference>
<reference evidence="3 4" key="1">
    <citation type="submission" date="2018-05" db="EMBL/GenBank/DDBJ databases">
        <title>Genomic Encyclopedia of Type Strains, Phase IV (KMG-IV): sequencing the most valuable type-strain genomes for metagenomic binning, comparative biology and taxonomic classification.</title>
        <authorList>
            <person name="Goeker M."/>
        </authorList>
    </citation>
    <scope>NUCLEOTIDE SEQUENCE [LARGE SCALE GENOMIC DNA]</scope>
    <source>
        <strain evidence="3 4">DSM 6462</strain>
    </source>
</reference>
<dbReference type="Gene3D" id="3.40.50.720">
    <property type="entry name" value="NAD(P)-binding Rossmann-like Domain"/>
    <property type="match status" value="1"/>
</dbReference>
<dbReference type="PANTHER" id="PTHR43205">
    <property type="entry name" value="PROSTAGLANDIN REDUCTASE"/>
    <property type="match status" value="1"/>
</dbReference>
<dbReference type="RefSeq" id="WP_210206605.1">
    <property type="nucleotide sequence ID" value="NZ_JAHBRY010000006.1"/>
</dbReference>
<comment type="caution">
    <text evidence="3">The sequence shown here is derived from an EMBL/GenBank/DDBJ whole genome shotgun (WGS) entry which is preliminary data.</text>
</comment>
<sequence>MPYAIPDYVLPTINRQVLLTARPDGIPRPGHFTIVEAQIPAPGEEQILVRNIYLSVDPAQRGWCSAEANYSAPVALGAPMRGLAVGVVVQSRVGGFSEGDFVYGFFGWQDYAAVGPQAVLHRADDNLPLDAFGSLLGINGITAYLALTRLGRPEPGDTLVVSTGAGSVGSFVGQIGRHLGCRTVAVAGGPAKAARCLERFGYDAAIDYHDDDIGSALAVAAEDGVDIYYDNTGGPILDAVLRQMAVAGRIVQCGTASIASWTPAPTGPRNEREILTRRLVWSGFVIFDHIGRYAQAASDMARLWQEGKVLYDTDLATGIEAAPGAIARLYAGDNAGKLLVYIG</sequence>
<dbReference type="SMART" id="SM00829">
    <property type="entry name" value="PKS_ER"/>
    <property type="match status" value="1"/>
</dbReference>
<dbReference type="InterPro" id="IPR020843">
    <property type="entry name" value="ER"/>
</dbReference>
<accession>A0A2V3TS09</accession>